<gene>
    <name evidence="3" type="ORF">HEB29_001643</name>
    <name evidence="2" type="ORF">Sfulv_17410</name>
</gene>
<evidence type="ECO:0000256" key="1">
    <source>
        <dbReference type="SAM" id="MobiDB-lite"/>
    </source>
</evidence>
<dbReference type="AlphaFoldDB" id="A0A7J0C368"/>
<evidence type="ECO:0000313" key="5">
    <source>
        <dbReference type="Proteomes" id="UP000530403"/>
    </source>
</evidence>
<evidence type="ECO:0000313" key="2">
    <source>
        <dbReference type="EMBL" id="GFM96930.1"/>
    </source>
</evidence>
<dbReference type="EMBL" id="JACCCF010000001">
    <property type="protein sequence ID" value="NYE40632.1"/>
    <property type="molecule type" value="Genomic_DNA"/>
</dbReference>
<feature type="region of interest" description="Disordered" evidence="1">
    <location>
        <begin position="44"/>
        <end position="103"/>
    </location>
</feature>
<evidence type="ECO:0000313" key="3">
    <source>
        <dbReference type="EMBL" id="NYE40632.1"/>
    </source>
</evidence>
<dbReference type="EMBL" id="BLWC01000001">
    <property type="protein sequence ID" value="GFM96930.1"/>
    <property type="molecule type" value="Genomic_DNA"/>
</dbReference>
<organism evidence="2 4">
    <name type="scientific">Streptomyces fulvorobeus</name>
    <dbReference type="NCBI Taxonomy" id="284028"/>
    <lineage>
        <taxon>Bacteria</taxon>
        <taxon>Bacillati</taxon>
        <taxon>Actinomycetota</taxon>
        <taxon>Actinomycetes</taxon>
        <taxon>Kitasatosporales</taxon>
        <taxon>Streptomycetaceae</taxon>
        <taxon>Streptomyces</taxon>
    </lineage>
</organism>
<evidence type="ECO:0000313" key="4">
    <source>
        <dbReference type="Proteomes" id="UP000498980"/>
    </source>
</evidence>
<dbReference type="Proteomes" id="UP000498980">
    <property type="component" value="Unassembled WGS sequence"/>
</dbReference>
<dbReference type="RefSeq" id="WP_173313078.1">
    <property type="nucleotide sequence ID" value="NZ_BAAAUE010000007.1"/>
</dbReference>
<comment type="caution">
    <text evidence="2">The sequence shown here is derived from an EMBL/GenBank/DDBJ whole genome shotgun (WGS) entry which is preliminary data.</text>
</comment>
<sequence>MTRKDNTERTGLTRLLGSIADSSKEFIDGTLDRVWDTERDLRRGLTRAVENRGPHNDPDSRYGGRYPAERGADYDDSGRGHDPRPAQRRADAPPRHEERQEQR</sequence>
<dbReference type="Proteomes" id="UP000530403">
    <property type="component" value="Unassembled WGS sequence"/>
</dbReference>
<name>A0A7J0C368_9ACTN</name>
<reference evidence="2 4" key="1">
    <citation type="submission" date="2020-05" db="EMBL/GenBank/DDBJ databases">
        <title>Whole genome shotgun sequence of Streptomyces fulvorobeus NBRC 15897.</title>
        <authorList>
            <person name="Komaki H."/>
            <person name="Tamura T."/>
        </authorList>
    </citation>
    <scope>NUCLEOTIDE SEQUENCE [LARGE SCALE GENOMIC DNA]</scope>
    <source>
        <strain evidence="2 4">NBRC 15897</strain>
    </source>
</reference>
<reference evidence="3 5" key="2">
    <citation type="submission" date="2020-07" db="EMBL/GenBank/DDBJ databases">
        <title>Sequencing the genomes of 1000 actinobacteria strains.</title>
        <authorList>
            <person name="Klenk H.-P."/>
        </authorList>
    </citation>
    <scope>NUCLEOTIDE SEQUENCE [LARGE SCALE GENOMIC DNA]</scope>
    <source>
        <strain evidence="3 5">DSM 41455</strain>
    </source>
</reference>
<protein>
    <submittedName>
        <fullName evidence="2">Uncharacterized protein</fullName>
    </submittedName>
</protein>
<proteinExistence type="predicted"/>
<keyword evidence="4" id="KW-1185">Reference proteome</keyword>
<accession>A0A7J0C368</accession>